<dbReference type="STRING" id="69279.BG36_02240"/>
<comment type="caution">
    <text evidence="2">The sequence shown here is derived from an EMBL/GenBank/DDBJ whole genome shotgun (WGS) entry which is preliminary data.</text>
</comment>
<dbReference type="InterPro" id="IPR035093">
    <property type="entry name" value="RelE/ParE_toxin_dom_sf"/>
</dbReference>
<evidence type="ECO:0000313" key="3">
    <source>
        <dbReference type="Proteomes" id="UP000019849"/>
    </source>
</evidence>
<name>A0A011TBE5_9HYPH</name>
<dbReference type="RefSeq" id="WP_084496461.1">
    <property type="nucleotide sequence ID" value="NZ_KK073884.1"/>
</dbReference>
<reference evidence="2 3" key="1">
    <citation type="submission" date="2014-02" db="EMBL/GenBank/DDBJ databases">
        <title>Aquamicrobium defluvii Genome sequencing.</title>
        <authorList>
            <person name="Wang X."/>
        </authorList>
    </citation>
    <scope>NUCLEOTIDE SEQUENCE [LARGE SCALE GENOMIC DNA]</scope>
    <source>
        <strain evidence="2 3">W13Z1</strain>
    </source>
</reference>
<accession>A0A011TBE5</accession>
<organism evidence="2 3">
    <name type="scientific">Aquamicrobium defluvii</name>
    <dbReference type="NCBI Taxonomy" id="69279"/>
    <lineage>
        <taxon>Bacteria</taxon>
        <taxon>Pseudomonadati</taxon>
        <taxon>Pseudomonadota</taxon>
        <taxon>Alphaproteobacteria</taxon>
        <taxon>Hyphomicrobiales</taxon>
        <taxon>Phyllobacteriaceae</taxon>
        <taxon>Aquamicrobium</taxon>
    </lineage>
</organism>
<dbReference type="EMBL" id="JENY01000010">
    <property type="protein sequence ID" value="EXL08904.1"/>
    <property type="molecule type" value="Genomic_DNA"/>
</dbReference>
<dbReference type="Proteomes" id="UP000019849">
    <property type="component" value="Unassembled WGS sequence"/>
</dbReference>
<evidence type="ECO:0000256" key="1">
    <source>
        <dbReference type="ARBA" id="ARBA00022649"/>
    </source>
</evidence>
<dbReference type="Gene3D" id="3.30.2310.20">
    <property type="entry name" value="RelE-like"/>
    <property type="match status" value="1"/>
</dbReference>
<keyword evidence="1" id="KW-1277">Toxin-antitoxin system</keyword>
<gene>
    <name evidence="2" type="ORF">BG36_02240</name>
</gene>
<dbReference type="Pfam" id="PF05016">
    <property type="entry name" value="ParE_toxin"/>
    <property type="match status" value="1"/>
</dbReference>
<dbReference type="AlphaFoldDB" id="A0A011TBE5"/>
<sequence>MPKPWRLTRAAEASLIEIAHWTLETFGPRQAAAYEEDLIARCEEIAAGAAMSQDCRRIIDPGLPEDLRFARCGQHFVIFVEDAEQVIIIDFLHARSDLPRRLEALSEPKPDRDH</sequence>
<dbReference type="PATRIC" id="fig|69279.3.peg.1854"/>
<dbReference type="HOGENOM" id="CLU_147162_3_0_5"/>
<proteinExistence type="predicted"/>
<dbReference type="eggNOG" id="COG3668">
    <property type="taxonomic scope" value="Bacteria"/>
</dbReference>
<protein>
    <submittedName>
        <fullName evidence="2">Plasmid stabilization protein ParE</fullName>
    </submittedName>
</protein>
<evidence type="ECO:0000313" key="2">
    <source>
        <dbReference type="EMBL" id="EXL08904.1"/>
    </source>
</evidence>
<dbReference type="InterPro" id="IPR007712">
    <property type="entry name" value="RelE/ParE_toxin"/>
</dbReference>